<dbReference type="EMBL" id="MU853232">
    <property type="protein sequence ID" value="KAK4121803.1"/>
    <property type="molecule type" value="Genomic_DNA"/>
</dbReference>
<gene>
    <name evidence="2" type="ORF">N657DRAFT_97426</name>
</gene>
<evidence type="ECO:0000313" key="2">
    <source>
        <dbReference type="EMBL" id="KAK4121803.1"/>
    </source>
</evidence>
<proteinExistence type="predicted"/>
<keyword evidence="1" id="KW-1133">Transmembrane helix</keyword>
<sequence>MDGPGFRTTTFHFISFCIFYSFLSLLSTAEDDMMSHVEERLYFVCRSLPCFPSWILGHITHCQGGKGKMNTIMWAVAIVLLLRPFSSPQHNFTVTSGLMLQGVCRKISEVKRKERS</sequence>
<dbReference type="Proteomes" id="UP001302602">
    <property type="component" value="Unassembled WGS sequence"/>
</dbReference>
<organism evidence="2 3">
    <name type="scientific">Parathielavia appendiculata</name>
    <dbReference type="NCBI Taxonomy" id="2587402"/>
    <lineage>
        <taxon>Eukaryota</taxon>
        <taxon>Fungi</taxon>
        <taxon>Dikarya</taxon>
        <taxon>Ascomycota</taxon>
        <taxon>Pezizomycotina</taxon>
        <taxon>Sordariomycetes</taxon>
        <taxon>Sordariomycetidae</taxon>
        <taxon>Sordariales</taxon>
        <taxon>Chaetomiaceae</taxon>
        <taxon>Parathielavia</taxon>
    </lineage>
</organism>
<reference evidence="2" key="1">
    <citation type="journal article" date="2023" name="Mol. Phylogenet. Evol.">
        <title>Genome-scale phylogeny and comparative genomics of the fungal order Sordariales.</title>
        <authorList>
            <person name="Hensen N."/>
            <person name="Bonometti L."/>
            <person name="Westerberg I."/>
            <person name="Brannstrom I.O."/>
            <person name="Guillou S."/>
            <person name="Cros-Aarteil S."/>
            <person name="Calhoun S."/>
            <person name="Haridas S."/>
            <person name="Kuo A."/>
            <person name="Mondo S."/>
            <person name="Pangilinan J."/>
            <person name="Riley R."/>
            <person name="LaButti K."/>
            <person name="Andreopoulos B."/>
            <person name="Lipzen A."/>
            <person name="Chen C."/>
            <person name="Yan M."/>
            <person name="Daum C."/>
            <person name="Ng V."/>
            <person name="Clum A."/>
            <person name="Steindorff A."/>
            <person name="Ohm R.A."/>
            <person name="Martin F."/>
            <person name="Silar P."/>
            <person name="Natvig D.O."/>
            <person name="Lalanne C."/>
            <person name="Gautier V."/>
            <person name="Ament-Velasquez S.L."/>
            <person name="Kruys A."/>
            <person name="Hutchinson M.I."/>
            <person name="Powell A.J."/>
            <person name="Barry K."/>
            <person name="Miller A.N."/>
            <person name="Grigoriev I.V."/>
            <person name="Debuchy R."/>
            <person name="Gladieux P."/>
            <person name="Hiltunen Thoren M."/>
            <person name="Johannesson H."/>
        </authorList>
    </citation>
    <scope>NUCLEOTIDE SEQUENCE</scope>
    <source>
        <strain evidence="2">CBS 731.68</strain>
    </source>
</reference>
<comment type="caution">
    <text evidence="2">The sequence shown here is derived from an EMBL/GenBank/DDBJ whole genome shotgun (WGS) entry which is preliminary data.</text>
</comment>
<name>A0AAN6TW67_9PEZI</name>
<dbReference type="AlphaFoldDB" id="A0AAN6TW67"/>
<evidence type="ECO:0000256" key="1">
    <source>
        <dbReference type="SAM" id="Phobius"/>
    </source>
</evidence>
<feature type="transmembrane region" description="Helical" evidence="1">
    <location>
        <begin position="6"/>
        <end position="26"/>
    </location>
</feature>
<evidence type="ECO:0000313" key="3">
    <source>
        <dbReference type="Proteomes" id="UP001302602"/>
    </source>
</evidence>
<keyword evidence="3" id="KW-1185">Reference proteome</keyword>
<accession>A0AAN6TW67</accession>
<dbReference type="RefSeq" id="XP_062645574.1">
    <property type="nucleotide sequence ID" value="XM_062797615.1"/>
</dbReference>
<keyword evidence="1" id="KW-0812">Transmembrane</keyword>
<protein>
    <submittedName>
        <fullName evidence="2">Uncharacterized protein</fullName>
    </submittedName>
</protein>
<keyword evidence="1" id="KW-0472">Membrane</keyword>
<reference evidence="2" key="2">
    <citation type="submission" date="2023-05" db="EMBL/GenBank/DDBJ databases">
        <authorList>
            <consortium name="Lawrence Berkeley National Laboratory"/>
            <person name="Steindorff A."/>
            <person name="Hensen N."/>
            <person name="Bonometti L."/>
            <person name="Westerberg I."/>
            <person name="Brannstrom I.O."/>
            <person name="Guillou S."/>
            <person name="Cros-Aarteil S."/>
            <person name="Calhoun S."/>
            <person name="Haridas S."/>
            <person name="Kuo A."/>
            <person name="Mondo S."/>
            <person name="Pangilinan J."/>
            <person name="Riley R."/>
            <person name="Labutti K."/>
            <person name="Andreopoulos B."/>
            <person name="Lipzen A."/>
            <person name="Chen C."/>
            <person name="Yanf M."/>
            <person name="Daum C."/>
            <person name="Ng V."/>
            <person name="Clum A."/>
            <person name="Ohm R."/>
            <person name="Martin F."/>
            <person name="Silar P."/>
            <person name="Natvig D."/>
            <person name="Lalanne C."/>
            <person name="Gautier V."/>
            <person name="Ament-Velasquez S.L."/>
            <person name="Kruys A."/>
            <person name="Hutchinson M.I."/>
            <person name="Powell A.J."/>
            <person name="Barry K."/>
            <person name="Miller A.N."/>
            <person name="Grigoriev I.V."/>
            <person name="Debuchy R."/>
            <person name="Gladieux P."/>
            <person name="Thoren M.H."/>
            <person name="Johannesson H."/>
        </authorList>
    </citation>
    <scope>NUCLEOTIDE SEQUENCE</scope>
    <source>
        <strain evidence="2">CBS 731.68</strain>
    </source>
</reference>
<dbReference type="GeneID" id="87834394"/>